<evidence type="ECO:0000313" key="1">
    <source>
        <dbReference type="EMBL" id="CAL1378873.1"/>
    </source>
</evidence>
<evidence type="ECO:0000313" key="2">
    <source>
        <dbReference type="Proteomes" id="UP001497516"/>
    </source>
</evidence>
<keyword evidence="2" id="KW-1185">Reference proteome</keyword>
<gene>
    <name evidence="1" type="ORF">LTRI10_LOCUS20424</name>
</gene>
<dbReference type="EMBL" id="OZ034816">
    <property type="protein sequence ID" value="CAL1378873.1"/>
    <property type="molecule type" value="Genomic_DNA"/>
</dbReference>
<dbReference type="AlphaFoldDB" id="A0AAV2DYW4"/>
<organism evidence="1 2">
    <name type="scientific">Linum trigynum</name>
    <dbReference type="NCBI Taxonomy" id="586398"/>
    <lineage>
        <taxon>Eukaryota</taxon>
        <taxon>Viridiplantae</taxon>
        <taxon>Streptophyta</taxon>
        <taxon>Embryophyta</taxon>
        <taxon>Tracheophyta</taxon>
        <taxon>Spermatophyta</taxon>
        <taxon>Magnoliopsida</taxon>
        <taxon>eudicotyledons</taxon>
        <taxon>Gunneridae</taxon>
        <taxon>Pentapetalae</taxon>
        <taxon>rosids</taxon>
        <taxon>fabids</taxon>
        <taxon>Malpighiales</taxon>
        <taxon>Linaceae</taxon>
        <taxon>Linum</taxon>
    </lineage>
</organism>
<sequence length="80" mass="9058">MKFKCRDKFSWQGLSPTCKATSVAAIAQEEGVDGLCVGRSNRRKLHLFHRSYRNWYANSRPFSKLPLPYHPAVTSTIASS</sequence>
<reference evidence="1 2" key="1">
    <citation type="submission" date="2024-04" db="EMBL/GenBank/DDBJ databases">
        <authorList>
            <person name="Fracassetti M."/>
        </authorList>
    </citation>
    <scope>NUCLEOTIDE SEQUENCE [LARGE SCALE GENOMIC DNA]</scope>
</reference>
<accession>A0AAV2DYW4</accession>
<proteinExistence type="predicted"/>
<name>A0AAV2DYW4_9ROSI</name>
<protein>
    <submittedName>
        <fullName evidence="1">Uncharacterized protein</fullName>
    </submittedName>
</protein>
<dbReference type="Proteomes" id="UP001497516">
    <property type="component" value="Chromosome 3"/>
</dbReference>